<evidence type="ECO:0000313" key="6">
    <source>
        <dbReference type="EMBL" id="CAF1013789.1"/>
    </source>
</evidence>
<dbReference type="PRINTS" id="PR00080">
    <property type="entry name" value="SDRFAMILY"/>
</dbReference>
<dbReference type="EC" id="1.1.1.100" evidence="2"/>
<dbReference type="InterPro" id="IPR036291">
    <property type="entry name" value="NAD(P)-bd_dom_sf"/>
</dbReference>
<evidence type="ECO:0000256" key="1">
    <source>
        <dbReference type="ARBA" id="ARBA00006484"/>
    </source>
</evidence>
<comment type="caution">
    <text evidence="6">The sequence shown here is derived from an EMBL/GenBank/DDBJ whole genome shotgun (WGS) entry which is preliminary data.</text>
</comment>
<protein>
    <recommendedName>
        <fullName evidence="2">3-oxoacyl-[acyl-carrier-protein] reductase</fullName>
        <ecNumber evidence="2">1.1.1.100</ecNumber>
    </recommendedName>
</protein>
<sequence>MAGRTVLITGSTSGIGLGIARMFAKAKYNVIFNGRRKDGADIAANIANEFQVGHLFSSADALNPDQLRAMVDEGLARFKHIDVLINNCGIQYVSPIESFPDNKWEDVLRTNLTSAFILTKAVMKPMKEKRFGRIINMASAHGLFASEYKPAYVAAKHGLLGLTKVTALEGAPFNINCNAICPGYVRTPLIDAQIQNQAKSHKISEAEVIPRVILQKHAVKEFVPIELIGNLSLLLADDMSATLYDIVHAAHRDSASENIVRIYHMKETIQISSQLFYFSN</sequence>
<dbReference type="PRINTS" id="PR00081">
    <property type="entry name" value="GDHRDH"/>
</dbReference>
<dbReference type="Gene3D" id="3.40.50.720">
    <property type="entry name" value="NAD(P)-binding Rossmann-like Domain"/>
    <property type="match status" value="1"/>
</dbReference>
<dbReference type="SUPFAM" id="SSF51735">
    <property type="entry name" value="NAD(P)-binding Rossmann-fold domains"/>
    <property type="match status" value="1"/>
</dbReference>
<dbReference type="InterPro" id="IPR020904">
    <property type="entry name" value="Sc_DH/Rdtase_CS"/>
</dbReference>
<comment type="similarity">
    <text evidence="1 5">Belongs to the short-chain dehydrogenases/reductases (SDR) family.</text>
</comment>
<dbReference type="PANTHER" id="PTHR42879:SF2">
    <property type="entry name" value="3-OXOACYL-[ACYL-CARRIER-PROTEIN] REDUCTASE FABG"/>
    <property type="match status" value="1"/>
</dbReference>
<dbReference type="NCBIfam" id="NF009093">
    <property type="entry name" value="PRK12429.1"/>
    <property type="match status" value="1"/>
</dbReference>
<evidence type="ECO:0000256" key="4">
    <source>
        <dbReference type="ARBA" id="ARBA00048508"/>
    </source>
</evidence>
<proteinExistence type="inferred from homology"/>
<name>A0A814HRQ0_9BILA</name>
<dbReference type="PANTHER" id="PTHR42879">
    <property type="entry name" value="3-OXOACYL-(ACYL-CARRIER-PROTEIN) REDUCTASE"/>
    <property type="match status" value="1"/>
</dbReference>
<dbReference type="GO" id="GO:0004316">
    <property type="term" value="F:3-oxoacyl-[acyl-carrier-protein] reductase (NADPH) activity"/>
    <property type="evidence" value="ECO:0007669"/>
    <property type="project" value="UniProtKB-EC"/>
</dbReference>
<dbReference type="AlphaFoldDB" id="A0A814HRQ0"/>
<dbReference type="Pfam" id="PF00106">
    <property type="entry name" value="adh_short"/>
    <property type="match status" value="1"/>
</dbReference>
<accession>A0A814HRQ0</accession>
<organism evidence="6 7">
    <name type="scientific">Adineta steineri</name>
    <dbReference type="NCBI Taxonomy" id="433720"/>
    <lineage>
        <taxon>Eukaryota</taxon>
        <taxon>Metazoa</taxon>
        <taxon>Spiralia</taxon>
        <taxon>Gnathifera</taxon>
        <taxon>Rotifera</taxon>
        <taxon>Eurotatoria</taxon>
        <taxon>Bdelloidea</taxon>
        <taxon>Adinetida</taxon>
        <taxon>Adinetidae</taxon>
        <taxon>Adineta</taxon>
    </lineage>
</organism>
<dbReference type="Proteomes" id="UP000663845">
    <property type="component" value="Unassembled WGS sequence"/>
</dbReference>
<dbReference type="PROSITE" id="PS00061">
    <property type="entry name" value="ADH_SHORT"/>
    <property type="match status" value="1"/>
</dbReference>
<dbReference type="FunFam" id="3.40.50.720:FF:000084">
    <property type="entry name" value="Short-chain dehydrogenase reductase"/>
    <property type="match status" value="1"/>
</dbReference>
<evidence type="ECO:0000313" key="7">
    <source>
        <dbReference type="Proteomes" id="UP000663845"/>
    </source>
</evidence>
<evidence type="ECO:0000256" key="2">
    <source>
        <dbReference type="ARBA" id="ARBA00012948"/>
    </source>
</evidence>
<evidence type="ECO:0000256" key="3">
    <source>
        <dbReference type="ARBA" id="ARBA00023002"/>
    </source>
</evidence>
<comment type="catalytic activity">
    <reaction evidence="4">
        <text>a (3R)-hydroxyacyl-[ACP] + NADP(+) = a 3-oxoacyl-[ACP] + NADPH + H(+)</text>
        <dbReference type="Rhea" id="RHEA:17397"/>
        <dbReference type="Rhea" id="RHEA-COMP:9916"/>
        <dbReference type="Rhea" id="RHEA-COMP:9945"/>
        <dbReference type="ChEBI" id="CHEBI:15378"/>
        <dbReference type="ChEBI" id="CHEBI:57783"/>
        <dbReference type="ChEBI" id="CHEBI:58349"/>
        <dbReference type="ChEBI" id="CHEBI:78776"/>
        <dbReference type="ChEBI" id="CHEBI:78827"/>
        <dbReference type="EC" id="1.1.1.100"/>
    </reaction>
</comment>
<dbReference type="GO" id="GO:0032787">
    <property type="term" value="P:monocarboxylic acid metabolic process"/>
    <property type="evidence" value="ECO:0007669"/>
    <property type="project" value="UniProtKB-ARBA"/>
</dbReference>
<evidence type="ECO:0000256" key="5">
    <source>
        <dbReference type="RuleBase" id="RU000363"/>
    </source>
</evidence>
<keyword evidence="3" id="KW-0560">Oxidoreductase</keyword>
<dbReference type="InterPro" id="IPR002347">
    <property type="entry name" value="SDR_fam"/>
</dbReference>
<dbReference type="InterPro" id="IPR050259">
    <property type="entry name" value="SDR"/>
</dbReference>
<dbReference type="EMBL" id="CAJNOG010000151">
    <property type="protein sequence ID" value="CAF1013789.1"/>
    <property type="molecule type" value="Genomic_DNA"/>
</dbReference>
<reference evidence="6" key="1">
    <citation type="submission" date="2021-02" db="EMBL/GenBank/DDBJ databases">
        <authorList>
            <person name="Nowell W R."/>
        </authorList>
    </citation>
    <scope>NUCLEOTIDE SEQUENCE</scope>
</reference>
<gene>
    <name evidence="6" type="ORF">JYZ213_LOCUS16679</name>
</gene>